<sequence length="335" mass="38546">MSNNGIETDSEISKKRPLNMTATWKGTKLPIEMSVQDTVGSLKEKLSDLTKVKPKRQKIIGLVKGKLPLDDVVLGSLQLKENHNFIMMGTPEEKILKDASELELPEVVNDLEYDYIPENDDTYKNDKENKIKLMETIEKAKIPLLNPLRQDKKLLVLDLDYTLFDCKTPANHISELMRPGLHEFLTAVYEYYDIMIWSQTSWRTLEMKVTELGILTHSEYKIAAVIDITCMFSITTRRPDGTPFKHQVKALDIIWSKFPDRFSATNTIHIDDLGRNFAMNPTSGLKISAFKNGPVSRATDRELYPLAKYLMLIFEVKDFRKLNHKKWKSYPGVCE</sequence>
<dbReference type="InterPro" id="IPR004274">
    <property type="entry name" value="FCP1_dom"/>
</dbReference>
<dbReference type="Proteomes" id="UP001479436">
    <property type="component" value="Unassembled WGS sequence"/>
</dbReference>
<evidence type="ECO:0000256" key="9">
    <source>
        <dbReference type="ARBA" id="ARBA00032039"/>
    </source>
</evidence>
<name>A0ABR2VM67_9FUNG</name>
<evidence type="ECO:0000256" key="4">
    <source>
        <dbReference type="ARBA" id="ARBA00022723"/>
    </source>
</evidence>
<keyword evidence="5" id="KW-0378">Hydrolase</keyword>
<comment type="catalytic activity">
    <reaction evidence="10">
        <text>O-phospho-L-seryl-[protein] + H2O = L-seryl-[protein] + phosphate</text>
        <dbReference type="Rhea" id="RHEA:20629"/>
        <dbReference type="Rhea" id="RHEA-COMP:9863"/>
        <dbReference type="Rhea" id="RHEA-COMP:11604"/>
        <dbReference type="ChEBI" id="CHEBI:15377"/>
        <dbReference type="ChEBI" id="CHEBI:29999"/>
        <dbReference type="ChEBI" id="CHEBI:43474"/>
        <dbReference type="ChEBI" id="CHEBI:83421"/>
        <dbReference type="EC" id="3.1.3.16"/>
    </reaction>
</comment>
<evidence type="ECO:0000256" key="1">
    <source>
        <dbReference type="ARBA" id="ARBA00001946"/>
    </source>
</evidence>
<comment type="subcellular location">
    <subcellularLocation>
        <location evidence="2">Nucleus</location>
    </subcellularLocation>
</comment>
<dbReference type="SUPFAM" id="SSF56784">
    <property type="entry name" value="HAD-like"/>
    <property type="match status" value="1"/>
</dbReference>
<dbReference type="InterPro" id="IPR051658">
    <property type="entry name" value="UBLCP1"/>
</dbReference>
<evidence type="ECO:0000256" key="10">
    <source>
        <dbReference type="ARBA" id="ARBA00047761"/>
    </source>
</evidence>
<keyword evidence="15" id="KW-1185">Reference proteome</keyword>
<dbReference type="InterPro" id="IPR011943">
    <property type="entry name" value="HAD-SF_hydro_IIID"/>
</dbReference>
<organism evidence="14 15">
    <name type="scientific">Basidiobolus ranarum</name>
    <dbReference type="NCBI Taxonomy" id="34480"/>
    <lineage>
        <taxon>Eukaryota</taxon>
        <taxon>Fungi</taxon>
        <taxon>Fungi incertae sedis</taxon>
        <taxon>Zoopagomycota</taxon>
        <taxon>Entomophthoromycotina</taxon>
        <taxon>Basidiobolomycetes</taxon>
        <taxon>Basidiobolales</taxon>
        <taxon>Basidiobolaceae</taxon>
        <taxon>Basidiobolus</taxon>
    </lineage>
</organism>
<dbReference type="InterPro" id="IPR023214">
    <property type="entry name" value="HAD_sf"/>
</dbReference>
<evidence type="ECO:0000256" key="8">
    <source>
        <dbReference type="ARBA" id="ARBA00023242"/>
    </source>
</evidence>
<evidence type="ECO:0000256" key="7">
    <source>
        <dbReference type="ARBA" id="ARBA00022912"/>
    </source>
</evidence>
<dbReference type="InterPro" id="IPR000626">
    <property type="entry name" value="Ubiquitin-like_dom"/>
</dbReference>
<dbReference type="InterPro" id="IPR036412">
    <property type="entry name" value="HAD-like_sf"/>
</dbReference>
<dbReference type="PROSITE" id="PS50053">
    <property type="entry name" value="UBIQUITIN_2"/>
    <property type="match status" value="1"/>
</dbReference>
<dbReference type="PROSITE" id="PS50969">
    <property type="entry name" value="FCP1"/>
    <property type="match status" value="1"/>
</dbReference>
<proteinExistence type="predicted"/>
<feature type="domain" description="FCP1 homology" evidence="13">
    <location>
        <begin position="148"/>
        <end position="313"/>
    </location>
</feature>
<dbReference type="Pfam" id="PF03031">
    <property type="entry name" value="NIF"/>
    <property type="match status" value="1"/>
</dbReference>
<evidence type="ECO:0000256" key="2">
    <source>
        <dbReference type="ARBA" id="ARBA00004123"/>
    </source>
</evidence>
<comment type="cofactor">
    <cofactor evidence="1">
        <name>Mg(2+)</name>
        <dbReference type="ChEBI" id="CHEBI:18420"/>
    </cofactor>
</comment>
<evidence type="ECO:0000256" key="3">
    <source>
        <dbReference type="ARBA" id="ARBA00013081"/>
    </source>
</evidence>
<dbReference type="PANTHER" id="PTHR48493:SF1">
    <property type="entry name" value="UBIQUITIN-LIKE DOMAIN-CONTAINING CTD PHOSPHATASE 1"/>
    <property type="match status" value="1"/>
</dbReference>
<evidence type="ECO:0000313" key="15">
    <source>
        <dbReference type="Proteomes" id="UP001479436"/>
    </source>
</evidence>
<keyword evidence="4" id="KW-0479">Metal-binding</keyword>
<dbReference type="Gene3D" id="3.10.20.90">
    <property type="entry name" value="Phosphatidylinositol 3-kinase Catalytic Subunit, Chain A, domain 1"/>
    <property type="match status" value="1"/>
</dbReference>
<evidence type="ECO:0000259" key="12">
    <source>
        <dbReference type="PROSITE" id="PS50053"/>
    </source>
</evidence>
<comment type="caution">
    <text evidence="14">The sequence shown here is derived from an EMBL/GenBank/DDBJ whole genome shotgun (WGS) entry which is preliminary data.</text>
</comment>
<dbReference type="PANTHER" id="PTHR48493">
    <property type="entry name" value="UBIQUITIN-LIKE DOMAIN-CONTAINING CTD PHOSPHATASE 1"/>
    <property type="match status" value="1"/>
</dbReference>
<keyword evidence="7" id="KW-0904">Protein phosphatase</keyword>
<dbReference type="SUPFAM" id="SSF54236">
    <property type="entry name" value="Ubiquitin-like"/>
    <property type="match status" value="1"/>
</dbReference>
<dbReference type="NCBIfam" id="TIGR02245">
    <property type="entry name" value="HAD_IIID1"/>
    <property type="match status" value="1"/>
</dbReference>
<reference evidence="14 15" key="1">
    <citation type="submission" date="2023-04" db="EMBL/GenBank/DDBJ databases">
        <title>Genome of Basidiobolus ranarum AG-B5.</title>
        <authorList>
            <person name="Stajich J.E."/>
            <person name="Carter-House D."/>
            <person name="Gryganskyi A."/>
        </authorList>
    </citation>
    <scope>NUCLEOTIDE SEQUENCE [LARGE SCALE GENOMIC DNA]</scope>
    <source>
        <strain evidence="14 15">AG-B5</strain>
    </source>
</reference>
<keyword evidence="8" id="KW-0539">Nucleus</keyword>
<dbReference type="InterPro" id="IPR029071">
    <property type="entry name" value="Ubiquitin-like_domsf"/>
</dbReference>
<evidence type="ECO:0000256" key="5">
    <source>
        <dbReference type="ARBA" id="ARBA00022801"/>
    </source>
</evidence>
<keyword evidence="6" id="KW-0460">Magnesium</keyword>
<evidence type="ECO:0000313" key="14">
    <source>
        <dbReference type="EMBL" id="KAK9680176.1"/>
    </source>
</evidence>
<evidence type="ECO:0000256" key="6">
    <source>
        <dbReference type="ARBA" id="ARBA00022842"/>
    </source>
</evidence>
<dbReference type="SMART" id="SM00577">
    <property type="entry name" value="CPDc"/>
    <property type="match status" value="1"/>
</dbReference>
<feature type="domain" description="Ubiquitin-like" evidence="12">
    <location>
        <begin position="25"/>
        <end position="88"/>
    </location>
</feature>
<gene>
    <name evidence="14" type="ORF">K7432_016021</name>
</gene>
<accession>A0ABR2VM67</accession>
<dbReference type="Gene3D" id="3.40.50.1000">
    <property type="entry name" value="HAD superfamily/HAD-like"/>
    <property type="match status" value="1"/>
</dbReference>
<evidence type="ECO:0000259" key="13">
    <source>
        <dbReference type="PROSITE" id="PS50969"/>
    </source>
</evidence>
<evidence type="ECO:0000256" key="11">
    <source>
        <dbReference type="ARBA" id="ARBA00048336"/>
    </source>
</evidence>
<protein>
    <recommendedName>
        <fullName evidence="3">protein-serine/threonine phosphatase</fullName>
        <ecNumber evidence="3">3.1.3.16</ecNumber>
    </recommendedName>
    <alternativeName>
        <fullName evidence="9">Nuclear proteasome inhibitor UBLCP1</fullName>
    </alternativeName>
</protein>
<comment type="catalytic activity">
    <reaction evidence="11">
        <text>O-phospho-L-threonyl-[protein] + H2O = L-threonyl-[protein] + phosphate</text>
        <dbReference type="Rhea" id="RHEA:47004"/>
        <dbReference type="Rhea" id="RHEA-COMP:11060"/>
        <dbReference type="Rhea" id="RHEA-COMP:11605"/>
        <dbReference type="ChEBI" id="CHEBI:15377"/>
        <dbReference type="ChEBI" id="CHEBI:30013"/>
        <dbReference type="ChEBI" id="CHEBI:43474"/>
        <dbReference type="ChEBI" id="CHEBI:61977"/>
        <dbReference type="EC" id="3.1.3.16"/>
    </reaction>
</comment>
<dbReference type="EMBL" id="JASJQH010009288">
    <property type="protein sequence ID" value="KAK9680176.1"/>
    <property type="molecule type" value="Genomic_DNA"/>
</dbReference>
<dbReference type="Pfam" id="PF00240">
    <property type="entry name" value="ubiquitin"/>
    <property type="match status" value="1"/>
</dbReference>
<dbReference type="EC" id="3.1.3.16" evidence="3"/>